<evidence type="ECO:0000313" key="1">
    <source>
        <dbReference type="EMBL" id="TWS27434.1"/>
    </source>
</evidence>
<evidence type="ECO:0000313" key="2">
    <source>
        <dbReference type="Proteomes" id="UP000319375"/>
    </source>
</evidence>
<reference evidence="1 2" key="1">
    <citation type="submission" date="2019-06" db="EMBL/GenBank/DDBJ databases">
        <title>Tsukamurella conjunctivitidis sp. nov., Tsukamurella assacharolytica sp. nov. and Tsukamurella sputae sp. nov. isolated from patients with conjunctivitis, bacteraemia (lymphoma) and respiratory infection (sputum) in Hong Kong.</title>
        <authorList>
            <person name="Teng J.L.L."/>
            <person name="Lee H.H."/>
            <person name="Fong J.Y.H."/>
            <person name="Fok K.M.N."/>
            <person name="Lau S.K.P."/>
            <person name="Woo P.C.Y."/>
        </authorList>
    </citation>
    <scope>NUCLEOTIDE SEQUENCE [LARGE SCALE GENOMIC DNA]</scope>
    <source>
        <strain evidence="1 2">HKU72</strain>
    </source>
</reference>
<dbReference type="RefSeq" id="WP_146488378.1">
    <property type="nucleotide sequence ID" value="NZ_VIGX01000013.1"/>
</dbReference>
<comment type="caution">
    <text evidence="1">The sequence shown here is derived from an EMBL/GenBank/DDBJ whole genome shotgun (WGS) entry which is preliminary data.</text>
</comment>
<dbReference type="Proteomes" id="UP000319375">
    <property type="component" value="Unassembled WGS sequence"/>
</dbReference>
<accession>A0A5C5RXC9</accession>
<proteinExistence type="predicted"/>
<gene>
    <name evidence="1" type="ORF">FK530_18065</name>
</gene>
<keyword evidence="2" id="KW-1185">Reference proteome</keyword>
<dbReference type="OrthoDB" id="9759894at2"/>
<name>A0A5C5RXC9_9ACTN</name>
<dbReference type="EMBL" id="VIGX01000013">
    <property type="protein sequence ID" value="TWS27434.1"/>
    <property type="molecule type" value="Genomic_DNA"/>
</dbReference>
<protein>
    <submittedName>
        <fullName evidence="1">Uncharacterized protein</fullName>
    </submittedName>
</protein>
<organism evidence="1 2">
    <name type="scientific">Tsukamurella conjunctivitidis</name>
    <dbReference type="NCBI Taxonomy" id="2592068"/>
    <lineage>
        <taxon>Bacteria</taxon>
        <taxon>Bacillati</taxon>
        <taxon>Actinomycetota</taxon>
        <taxon>Actinomycetes</taxon>
        <taxon>Mycobacteriales</taxon>
        <taxon>Tsukamurellaceae</taxon>
        <taxon>Tsukamurella</taxon>
    </lineage>
</organism>
<dbReference type="AlphaFoldDB" id="A0A5C5RXC9"/>
<sequence>MTYLDTYLTECGFPYRRARTPREVAAAGLGGIPRSQDEQYHTLRDRLVQTMAPILPQSAELFAEHTWDAAVLVNTNNDSSVVGYLACSETEYDADRARLWIGGPPTPEPAVSSELPPDLLRFSREVHSGFVRDGEGAGPLGTEGTGWTFREHCGGSAPDWWDTAAFGDIESFLVVMPSYWWDSVYCSTGPHDVLTLIDPQLPDDRVRRVGTFAEEADSLICRVTTEDAVR</sequence>